<comment type="caution">
    <text evidence="3">The sequence shown here is derived from an EMBL/GenBank/DDBJ whole genome shotgun (WGS) entry which is preliminary data.</text>
</comment>
<reference evidence="3" key="1">
    <citation type="submission" date="2021-01" db="EMBL/GenBank/DDBJ databases">
        <title>Whole genome shotgun sequence of Planotetraspora silvatica NBRC 100141.</title>
        <authorList>
            <person name="Komaki H."/>
            <person name="Tamura T."/>
        </authorList>
    </citation>
    <scope>NUCLEOTIDE SEQUENCE</scope>
    <source>
        <strain evidence="3">NBRC 100141</strain>
    </source>
</reference>
<organism evidence="3 4">
    <name type="scientific">Planotetraspora silvatica</name>
    <dbReference type="NCBI Taxonomy" id="234614"/>
    <lineage>
        <taxon>Bacteria</taxon>
        <taxon>Bacillati</taxon>
        <taxon>Actinomycetota</taxon>
        <taxon>Actinomycetes</taxon>
        <taxon>Streptosporangiales</taxon>
        <taxon>Streptosporangiaceae</taxon>
        <taxon>Planotetraspora</taxon>
    </lineage>
</organism>
<proteinExistence type="predicted"/>
<sequence>MNEFKLIDTAMPDVPPSDPEQTAEVRARVLRDPRTRRRFGMPVAAALAALATVAVIVTIVAVPRLTGPVPASPADRSEASSGRYWRVIMEEDGFSRTKSNYYVRQRISHVQWRRTDLVDETAAWGPEANLVDEKRFLSLEPATAADREAWKRAGSPEFCEYPMKCRDGDLRVGQTKFDLLLGSWFWQNGFSGPPLTNLESMKLPGDPSTLRSALLRFWPAGDHPEKAWDVPVEDTPTKDDWLWGTSSDILAQLPISSATRAAFYRMLTELPGARVVRRSGTVTIARALQDGYLEQHVVFDPATGRLSAMKYVLLKRDPARTGGAADFSSLPKGTVIDQFTFTQMGWTNEGPVLPKGCTLREQRPCGP</sequence>
<evidence type="ECO:0000313" key="3">
    <source>
        <dbReference type="EMBL" id="GII46525.1"/>
    </source>
</evidence>
<keyword evidence="2" id="KW-0472">Membrane</keyword>
<accession>A0A8J3ULA9</accession>
<name>A0A8J3ULA9_9ACTN</name>
<dbReference type="Proteomes" id="UP000644610">
    <property type="component" value="Unassembled WGS sequence"/>
</dbReference>
<keyword evidence="2" id="KW-0812">Transmembrane</keyword>
<evidence type="ECO:0008006" key="5">
    <source>
        <dbReference type="Google" id="ProtNLM"/>
    </source>
</evidence>
<evidence type="ECO:0000256" key="2">
    <source>
        <dbReference type="SAM" id="Phobius"/>
    </source>
</evidence>
<dbReference type="EMBL" id="BOOQ01000017">
    <property type="protein sequence ID" value="GII46525.1"/>
    <property type="molecule type" value="Genomic_DNA"/>
</dbReference>
<protein>
    <recommendedName>
        <fullName evidence="5">CU044_5270 family protein</fullName>
    </recommendedName>
</protein>
<feature type="region of interest" description="Disordered" evidence="1">
    <location>
        <begin position="1"/>
        <end position="24"/>
    </location>
</feature>
<keyword evidence="2" id="KW-1133">Transmembrane helix</keyword>
<keyword evidence="4" id="KW-1185">Reference proteome</keyword>
<gene>
    <name evidence="3" type="ORF">Psi02_29490</name>
</gene>
<dbReference type="AlphaFoldDB" id="A0A8J3ULA9"/>
<feature type="transmembrane region" description="Helical" evidence="2">
    <location>
        <begin position="39"/>
        <end position="62"/>
    </location>
</feature>
<evidence type="ECO:0000313" key="4">
    <source>
        <dbReference type="Proteomes" id="UP000644610"/>
    </source>
</evidence>
<evidence type="ECO:0000256" key="1">
    <source>
        <dbReference type="SAM" id="MobiDB-lite"/>
    </source>
</evidence>